<dbReference type="Proteomes" id="UP000034103">
    <property type="component" value="Chromosome"/>
</dbReference>
<proteinExistence type="predicted"/>
<dbReference type="EMBL" id="CP011304">
    <property type="protein sequence ID" value="AKE65083.1"/>
    <property type="molecule type" value="Genomic_DNA"/>
</dbReference>
<sequence>MKKLITPPDFVKYRYFHRFYRVLSLFFVKSSGLRGSEERSLVEDRV</sequence>
<reference evidence="1 2" key="1">
    <citation type="journal article" date="2015" name="Genome Announc.">
        <title>Complete Genome Sequence of Microcystis aeruginosa NIES-2549, a Bloom-Forming Cyanobacterium from Lake Kasumigaura, Japan.</title>
        <authorList>
            <person name="Yamaguchi H."/>
            <person name="Suzuki S."/>
            <person name="Tanabe Y."/>
            <person name="Osana Y."/>
            <person name="Shimura Y."/>
            <person name="Ishida K."/>
            <person name="Kawachi M."/>
        </authorList>
    </citation>
    <scope>NUCLEOTIDE SEQUENCE [LARGE SCALE GENOMIC DNA]</scope>
    <source>
        <strain evidence="1 2">NIES-2549</strain>
    </source>
</reference>
<accession>A0A0F6RMA3</accession>
<name>A0A0F6RMA3_MICAE</name>
<gene>
    <name evidence="1" type="ORF">MYAER_2743</name>
</gene>
<dbReference type="HOGENOM" id="CLU_3185781_0_0_3"/>
<dbReference type="PATRIC" id="fig|1641812.3.peg.2839"/>
<dbReference type="AlphaFoldDB" id="A0A0F6RMA3"/>
<evidence type="ECO:0000313" key="1">
    <source>
        <dbReference type="EMBL" id="AKE65083.1"/>
    </source>
</evidence>
<protein>
    <submittedName>
        <fullName evidence="1">Uncharacterized protein</fullName>
    </submittedName>
</protein>
<organism evidence="1 2">
    <name type="scientific">Microcystis aeruginosa NIES-2549</name>
    <dbReference type="NCBI Taxonomy" id="1641812"/>
    <lineage>
        <taxon>Bacteria</taxon>
        <taxon>Bacillati</taxon>
        <taxon>Cyanobacteriota</taxon>
        <taxon>Cyanophyceae</taxon>
        <taxon>Oscillatoriophycideae</taxon>
        <taxon>Chroococcales</taxon>
        <taxon>Microcystaceae</taxon>
        <taxon>Microcystis</taxon>
    </lineage>
</organism>
<evidence type="ECO:0000313" key="2">
    <source>
        <dbReference type="Proteomes" id="UP000034103"/>
    </source>
</evidence>